<dbReference type="SFLD" id="SFLDS00029">
    <property type="entry name" value="Radical_SAM"/>
    <property type="match status" value="1"/>
</dbReference>
<keyword evidence="12" id="KW-0411">Iron-sulfur</keyword>
<dbReference type="PANTHER" id="PTHR11135">
    <property type="entry name" value="HISTONE ACETYLTRANSFERASE-RELATED"/>
    <property type="match status" value="1"/>
</dbReference>
<dbReference type="Pfam" id="PF16199">
    <property type="entry name" value="Radical_SAM_C"/>
    <property type="match status" value="1"/>
</dbReference>
<dbReference type="SMART" id="SM00729">
    <property type="entry name" value="Elp3"/>
    <property type="match status" value="1"/>
</dbReference>
<dbReference type="Gene3D" id="3.40.630.30">
    <property type="match status" value="1"/>
</dbReference>
<dbReference type="SFLD" id="SFLDG01086">
    <property type="entry name" value="elongater_protein-like"/>
    <property type="match status" value="1"/>
</dbReference>
<dbReference type="InterPro" id="IPR039661">
    <property type="entry name" value="ELP3"/>
</dbReference>
<keyword evidence="9" id="KW-0479">Metal-binding</keyword>
<keyword evidence="10" id="KW-0694">RNA-binding</keyword>
<evidence type="ECO:0000313" key="18">
    <source>
        <dbReference type="EMBL" id="QHU23346.1"/>
    </source>
</evidence>
<keyword evidence="4" id="KW-0004">4Fe-4S</keyword>
<evidence type="ECO:0000256" key="15">
    <source>
        <dbReference type="ARBA" id="ARBA00047372"/>
    </source>
</evidence>
<organism evidence="18">
    <name type="scientific">viral metagenome</name>
    <dbReference type="NCBI Taxonomy" id="1070528"/>
    <lineage>
        <taxon>unclassified sequences</taxon>
        <taxon>metagenomes</taxon>
        <taxon>organismal metagenomes</taxon>
    </lineage>
</organism>
<comment type="pathway">
    <text evidence="2">tRNA modification.</text>
</comment>
<evidence type="ECO:0000256" key="6">
    <source>
        <dbReference type="ARBA" id="ARBA00022679"/>
    </source>
</evidence>
<dbReference type="Pfam" id="PF04055">
    <property type="entry name" value="Radical_SAM"/>
    <property type="match status" value="1"/>
</dbReference>
<dbReference type="GO" id="GO:0046872">
    <property type="term" value="F:metal ion binding"/>
    <property type="evidence" value="ECO:0007669"/>
    <property type="project" value="UniProtKB-KW"/>
</dbReference>
<dbReference type="EC" id="2.3.1.311" evidence="14"/>
<evidence type="ECO:0000259" key="17">
    <source>
        <dbReference type="SMART" id="SM00729"/>
    </source>
</evidence>
<dbReference type="NCBIfam" id="TIGR01211">
    <property type="entry name" value="ELP3"/>
    <property type="match status" value="1"/>
</dbReference>
<dbReference type="GO" id="GO:0106261">
    <property type="term" value="F:tRNA uridine(34) acetyltransferase activity"/>
    <property type="evidence" value="ECO:0007669"/>
    <property type="project" value="UniProtKB-EC"/>
</dbReference>
<evidence type="ECO:0000256" key="7">
    <source>
        <dbReference type="ARBA" id="ARBA00022691"/>
    </source>
</evidence>
<accession>A0A6C0L1V5</accession>
<evidence type="ECO:0000256" key="10">
    <source>
        <dbReference type="ARBA" id="ARBA00022884"/>
    </source>
</evidence>
<keyword evidence="11" id="KW-0408">Iron</keyword>
<evidence type="ECO:0000256" key="11">
    <source>
        <dbReference type="ARBA" id="ARBA00023004"/>
    </source>
</evidence>
<dbReference type="GO" id="GO:0051539">
    <property type="term" value="F:4 iron, 4 sulfur cluster binding"/>
    <property type="evidence" value="ECO:0007669"/>
    <property type="project" value="UniProtKB-KW"/>
</dbReference>
<keyword evidence="7" id="KW-0949">S-adenosyl-L-methionine</keyword>
<dbReference type="GO" id="GO:0005737">
    <property type="term" value="C:cytoplasm"/>
    <property type="evidence" value="ECO:0007669"/>
    <property type="project" value="TreeGrafter"/>
</dbReference>
<reference evidence="18" key="1">
    <citation type="journal article" date="2020" name="Nature">
        <title>Giant virus diversity and host interactions through global metagenomics.</title>
        <authorList>
            <person name="Schulz F."/>
            <person name="Roux S."/>
            <person name="Paez-Espino D."/>
            <person name="Jungbluth S."/>
            <person name="Walsh D.A."/>
            <person name="Denef V.J."/>
            <person name="McMahon K.D."/>
            <person name="Konstantinidis K.T."/>
            <person name="Eloe-Fadrosh E.A."/>
            <person name="Kyrpides N.C."/>
            <person name="Woyke T."/>
        </authorList>
    </citation>
    <scope>NUCLEOTIDE SEQUENCE</scope>
    <source>
        <strain evidence="18">GVMAG-S-ERX555907-94</strain>
    </source>
</reference>
<evidence type="ECO:0000256" key="5">
    <source>
        <dbReference type="ARBA" id="ARBA00022555"/>
    </source>
</evidence>
<evidence type="ECO:0000256" key="16">
    <source>
        <dbReference type="SAM" id="Phobius"/>
    </source>
</evidence>
<dbReference type="InterPro" id="IPR034687">
    <property type="entry name" value="ELP3-like"/>
</dbReference>
<feature type="domain" description="Elp3/MiaA/NifB-like radical SAM core" evidence="17">
    <location>
        <begin position="102"/>
        <end position="454"/>
    </location>
</feature>
<evidence type="ECO:0000256" key="13">
    <source>
        <dbReference type="ARBA" id="ARBA00023315"/>
    </source>
</evidence>
<evidence type="ECO:0000256" key="1">
    <source>
        <dbReference type="ARBA" id="ARBA00001966"/>
    </source>
</evidence>
<evidence type="ECO:0000256" key="12">
    <source>
        <dbReference type="ARBA" id="ARBA00023014"/>
    </source>
</evidence>
<dbReference type="GO" id="GO:0002926">
    <property type="term" value="P:tRNA wobble base 5-methoxycarbonylmethyl-2-thiouridinylation"/>
    <property type="evidence" value="ECO:0007669"/>
    <property type="project" value="TreeGrafter"/>
</dbReference>
<feature type="transmembrane region" description="Helical" evidence="16">
    <location>
        <begin position="650"/>
        <end position="669"/>
    </location>
</feature>
<keyword evidence="13" id="KW-0012">Acyltransferase</keyword>
<keyword evidence="16" id="KW-1133">Transmembrane helix</keyword>
<evidence type="ECO:0000256" key="8">
    <source>
        <dbReference type="ARBA" id="ARBA00022694"/>
    </source>
</evidence>
<protein>
    <recommendedName>
        <fullName evidence="14">tRNA carboxymethyluridine synthase</fullName>
        <ecNumber evidence="14">2.3.1.311</ecNumber>
    </recommendedName>
</protein>
<keyword evidence="6" id="KW-0808">Transferase</keyword>
<dbReference type="SUPFAM" id="SSF55729">
    <property type="entry name" value="Acyl-CoA N-acyltransferases (Nat)"/>
    <property type="match status" value="1"/>
</dbReference>
<sequence>MKDIEDTVFDNKLKQFLTELVQDEFESQDEFTERCVSLRTKYKLSPNKPLLRKIYFTLLKEKEIQPNPSFLEFSLKKKVRSNSGVSVITILTSPTPEYTNQYGERVTQSFSCGKSCAYCPNEPEIRLHLTITDVNPHQNMFKVTTQDDIHIIRSLNYILYRENQYPVESCSHFTDKSFLIEMKEDTPFPFHLNDELIGVKIEQPRSYLSTEPAVLRANRDNFDPVLQIYDRADALMNCGHEVDKIEVLVLGGTWDHYPLEYQREFIRDIYFAINNLERRGVDIRLSMEEEIHYSQTSGKRMIGLTLETRPDCIHLKQVQRIREFNVTRLQIGVQHIDDEILNHIERGCTTQDTIQGNQLWKHNGGKVDWHLMPDLPGSSVEKDIEMFRKIFSVNHITHLSSNHVRYELEYPELQADQLKIYPCSVVDWTKIKEWYENGSYQPYSENEEDLIQVIAFIKQNIFPWIRLNRIIRDIPTMNIIGGNKNVNLRQKLLADKNINCQCIRCREVKGRIDSVDQAQLFIREYNGVHSTEFFISFESPDQQILYGFLRLRINHSNQDLIYEELHNCSFIRELHVYGSIVKHHSKDKKAVQHMGFGKRLVQEAEKISQRNGHSKIAIISGVGVREYYENSGYRLVKDYMIKEMTIQQPWDFFEISLIIAIILILISLFV</sequence>
<evidence type="ECO:0000256" key="9">
    <source>
        <dbReference type="ARBA" id="ARBA00022723"/>
    </source>
</evidence>
<dbReference type="InterPro" id="IPR007197">
    <property type="entry name" value="rSAM"/>
</dbReference>
<proteinExistence type="inferred from homology"/>
<dbReference type="InterPro" id="IPR032432">
    <property type="entry name" value="Radical_SAM_C"/>
</dbReference>
<dbReference type="PANTHER" id="PTHR11135:SF2">
    <property type="entry name" value="ELONGATOR COMPLEX PROTEIN 3"/>
    <property type="match status" value="1"/>
</dbReference>
<evidence type="ECO:0000256" key="2">
    <source>
        <dbReference type="ARBA" id="ARBA00005217"/>
    </source>
</evidence>
<dbReference type="GO" id="GO:0033588">
    <property type="term" value="C:elongator holoenzyme complex"/>
    <property type="evidence" value="ECO:0007669"/>
    <property type="project" value="TreeGrafter"/>
</dbReference>
<dbReference type="InterPro" id="IPR006638">
    <property type="entry name" value="Elp3/MiaA/NifB-like_rSAM"/>
</dbReference>
<dbReference type="InterPro" id="IPR058240">
    <property type="entry name" value="rSAM_sf"/>
</dbReference>
<dbReference type="GO" id="GO:0005634">
    <property type="term" value="C:nucleus"/>
    <property type="evidence" value="ECO:0007669"/>
    <property type="project" value="TreeGrafter"/>
</dbReference>
<dbReference type="SFLD" id="SFLDF00344">
    <property type="entry name" value="ELP3-like"/>
    <property type="match status" value="1"/>
</dbReference>
<evidence type="ECO:0000256" key="3">
    <source>
        <dbReference type="ARBA" id="ARBA00005494"/>
    </source>
</evidence>
<dbReference type="GO" id="GO:0000049">
    <property type="term" value="F:tRNA binding"/>
    <property type="evidence" value="ECO:0007669"/>
    <property type="project" value="UniProtKB-KW"/>
</dbReference>
<dbReference type="SUPFAM" id="SSF102114">
    <property type="entry name" value="Radical SAM enzymes"/>
    <property type="match status" value="1"/>
</dbReference>
<keyword evidence="5" id="KW-0820">tRNA-binding</keyword>
<keyword evidence="16" id="KW-0812">Transmembrane</keyword>
<comment type="cofactor">
    <cofactor evidence="1">
        <name>[4Fe-4S] cluster</name>
        <dbReference type="ChEBI" id="CHEBI:49883"/>
    </cofactor>
</comment>
<evidence type="ECO:0000256" key="14">
    <source>
        <dbReference type="ARBA" id="ARBA00044771"/>
    </source>
</evidence>
<name>A0A6C0L1V5_9ZZZZ</name>
<comment type="catalytic activity">
    <reaction evidence="15">
        <text>uridine(34) in tRNA + acetyl-CoA + S-adenosyl-L-methionine + H2O = 5-(carboxymethyl)uridine(34) in tRNA + 5'-deoxyadenosine + L-methionine + CoA + 2 H(+)</text>
        <dbReference type="Rhea" id="RHEA:61020"/>
        <dbReference type="Rhea" id="RHEA-COMP:10407"/>
        <dbReference type="Rhea" id="RHEA-COMP:11727"/>
        <dbReference type="ChEBI" id="CHEBI:15377"/>
        <dbReference type="ChEBI" id="CHEBI:15378"/>
        <dbReference type="ChEBI" id="CHEBI:17319"/>
        <dbReference type="ChEBI" id="CHEBI:57287"/>
        <dbReference type="ChEBI" id="CHEBI:57288"/>
        <dbReference type="ChEBI" id="CHEBI:57844"/>
        <dbReference type="ChEBI" id="CHEBI:59789"/>
        <dbReference type="ChEBI" id="CHEBI:65315"/>
        <dbReference type="ChEBI" id="CHEBI:74882"/>
        <dbReference type="EC" id="2.3.1.311"/>
    </reaction>
    <physiologicalReaction direction="left-to-right" evidence="15">
        <dbReference type="Rhea" id="RHEA:61021"/>
    </physiologicalReaction>
</comment>
<keyword evidence="8" id="KW-0819">tRNA processing</keyword>
<comment type="similarity">
    <text evidence="3">Belongs to the ELP3 family.</text>
</comment>
<keyword evidence="16" id="KW-0472">Membrane</keyword>
<dbReference type="EMBL" id="MN741027">
    <property type="protein sequence ID" value="QHU23346.1"/>
    <property type="molecule type" value="Genomic_DNA"/>
</dbReference>
<dbReference type="AlphaFoldDB" id="A0A6C0L1V5"/>
<evidence type="ECO:0000256" key="4">
    <source>
        <dbReference type="ARBA" id="ARBA00022485"/>
    </source>
</evidence>
<dbReference type="InterPro" id="IPR016181">
    <property type="entry name" value="Acyl_CoA_acyltransferase"/>
</dbReference>